<evidence type="ECO:0000313" key="2">
    <source>
        <dbReference type="Proteomes" id="UP000471082"/>
    </source>
</evidence>
<dbReference type="Pfam" id="PF12705">
    <property type="entry name" value="PDDEXK_1"/>
    <property type="match status" value="1"/>
</dbReference>
<gene>
    <name evidence="1" type="ORF">G3W61_13610</name>
</gene>
<sequence length="203" mass="22811">MSLLQLGMVVGGGLLVIAIYLVHRQPVESGRAGDLDYGDQERHFQPAEIANGTLVLSERYLRCEVPRRLGARADQVYRTTEGILVPVDTKTGYRRVVRREDMVELSVQATVLRHSSSADRPSGRVATWGYIRKIAPGRNPVYLRTPLLTDRELVDLYDRYWKVNAGATALPTREPDNCRHCPVASRCSQSPAVRPMRAVRDSR</sequence>
<evidence type="ECO:0000313" key="1">
    <source>
        <dbReference type="EMBL" id="NEL77277.1"/>
    </source>
</evidence>
<reference evidence="1 2" key="1">
    <citation type="submission" date="2019-11" db="EMBL/GenBank/DDBJ databases">
        <title>Genome-resolved metagenomics to study the prevalence of co-infection and intraspecific heterogeneity among plant pathogen metapopulations.</title>
        <authorList>
            <person name="Newberry E."/>
            <person name="Bhandari R."/>
            <person name="Kemble J."/>
            <person name="Sikora E."/>
            <person name="Potnis N."/>
        </authorList>
    </citation>
    <scope>NUCLEOTIDE SEQUENCE [LARGE SCALE GENOMIC DNA]</scope>
    <source>
        <strain evidence="1">Xp_Tom_Tuscaloosa_18b</strain>
    </source>
</reference>
<accession>A0A6L9XB28</accession>
<dbReference type="EMBL" id="JAAGYU010000058">
    <property type="protein sequence ID" value="NEL77277.1"/>
    <property type="molecule type" value="Genomic_DNA"/>
</dbReference>
<dbReference type="AlphaFoldDB" id="A0A6L9XB28"/>
<dbReference type="Proteomes" id="UP000471082">
    <property type="component" value="Unassembled WGS sequence"/>
</dbReference>
<name>A0A6L9XB28_XANPE</name>
<dbReference type="InterPro" id="IPR038726">
    <property type="entry name" value="PDDEXK_AddAB-type"/>
</dbReference>
<dbReference type="RefSeq" id="WP_052759877.1">
    <property type="nucleotide sequence ID" value="NZ_JAKHFX010000008.1"/>
</dbReference>
<protein>
    <submittedName>
        <fullName evidence="1">PD-(D/E)XK nuclease family protein</fullName>
    </submittedName>
</protein>
<organism evidence="1 2">
    <name type="scientific">Xanthomonas perforans</name>
    <dbReference type="NCBI Taxonomy" id="442694"/>
    <lineage>
        <taxon>Bacteria</taxon>
        <taxon>Pseudomonadati</taxon>
        <taxon>Pseudomonadota</taxon>
        <taxon>Gammaproteobacteria</taxon>
        <taxon>Lysobacterales</taxon>
        <taxon>Lysobacteraceae</taxon>
        <taxon>Xanthomonas</taxon>
    </lineage>
</organism>
<comment type="caution">
    <text evidence="1">The sequence shown here is derived from an EMBL/GenBank/DDBJ whole genome shotgun (WGS) entry which is preliminary data.</text>
</comment>
<proteinExistence type="predicted"/>